<keyword evidence="6 13" id="KW-0808">Transferase</keyword>
<evidence type="ECO:0000256" key="6">
    <source>
        <dbReference type="ARBA" id="ARBA00022679"/>
    </source>
</evidence>
<keyword evidence="5 13" id="KW-0328">Glycosyltransferase</keyword>
<keyword evidence="7 13" id="KW-0812">Transmembrane</keyword>
<dbReference type="STRING" id="35525.A0A164VUN8"/>
<dbReference type="GO" id="GO:0032580">
    <property type="term" value="C:Golgi cisterna membrane"/>
    <property type="evidence" value="ECO:0007669"/>
    <property type="project" value="UniProtKB-SubCell"/>
</dbReference>
<dbReference type="SUPFAM" id="SSF53756">
    <property type="entry name" value="UDP-Glycosyltransferase/glycogen phosphorylase"/>
    <property type="match status" value="1"/>
</dbReference>
<name>A0A164VUN8_9CRUS</name>
<dbReference type="EC" id="2.4.1.-" evidence="13"/>
<evidence type="ECO:0000256" key="12">
    <source>
        <dbReference type="ARBA" id="ARBA00023180"/>
    </source>
</evidence>
<dbReference type="Pfam" id="PF01762">
    <property type="entry name" value="Galactosyl_T"/>
    <property type="match status" value="1"/>
</dbReference>
<evidence type="ECO:0000259" key="15">
    <source>
        <dbReference type="Pfam" id="PF00852"/>
    </source>
</evidence>
<keyword evidence="18" id="KW-1185">Reference proteome</keyword>
<dbReference type="Pfam" id="PF17039">
    <property type="entry name" value="Glyco_tran_10_N"/>
    <property type="match status" value="1"/>
</dbReference>
<feature type="transmembrane region" description="Helical" evidence="13">
    <location>
        <begin position="12"/>
        <end position="36"/>
    </location>
</feature>
<dbReference type="InterPro" id="IPR031481">
    <property type="entry name" value="Glyco_tran_10_N"/>
</dbReference>
<feature type="domain" description="Fucosyltransferase C-terminal" evidence="15">
    <location>
        <begin position="676"/>
        <end position="849"/>
    </location>
</feature>
<dbReference type="Gene3D" id="3.40.50.11660">
    <property type="entry name" value="Glycosyl transferase family 10, C-terminal domain"/>
    <property type="match status" value="1"/>
</dbReference>
<comment type="similarity">
    <text evidence="3">Belongs to the glycosyltransferase 31 family.</text>
</comment>
<evidence type="ECO:0000256" key="7">
    <source>
        <dbReference type="ARBA" id="ARBA00022692"/>
    </source>
</evidence>
<dbReference type="InterPro" id="IPR038577">
    <property type="entry name" value="GT10-like_C_sf"/>
</dbReference>
<proteinExistence type="inferred from homology"/>
<evidence type="ECO:0000256" key="11">
    <source>
        <dbReference type="ARBA" id="ARBA00023136"/>
    </source>
</evidence>
<evidence type="ECO:0000256" key="1">
    <source>
        <dbReference type="ARBA" id="ARBA00004447"/>
    </source>
</evidence>
<dbReference type="PANTHER" id="PTHR48438">
    <property type="entry name" value="ALPHA-(1,3)-FUCOSYLTRANSFERASE C-RELATED"/>
    <property type="match status" value="1"/>
</dbReference>
<evidence type="ECO:0000256" key="5">
    <source>
        <dbReference type="ARBA" id="ARBA00022676"/>
    </source>
</evidence>
<evidence type="ECO:0000256" key="13">
    <source>
        <dbReference type="RuleBase" id="RU003832"/>
    </source>
</evidence>
<evidence type="ECO:0000256" key="9">
    <source>
        <dbReference type="ARBA" id="ARBA00022989"/>
    </source>
</evidence>
<dbReference type="EMBL" id="LRGB01001361">
    <property type="protein sequence ID" value="KZS12674.1"/>
    <property type="molecule type" value="Genomic_DNA"/>
</dbReference>
<dbReference type="Pfam" id="PF00852">
    <property type="entry name" value="Glyco_transf_10"/>
    <property type="match status" value="1"/>
</dbReference>
<feature type="domain" description="Fucosyltransferase N-terminal" evidence="16">
    <location>
        <begin position="514"/>
        <end position="624"/>
    </location>
</feature>
<feature type="region of interest" description="Disordered" evidence="14">
    <location>
        <begin position="635"/>
        <end position="654"/>
    </location>
</feature>
<evidence type="ECO:0000313" key="18">
    <source>
        <dbReference type="Proteomes" id="UP000076858"/>
    </source>
</evidence>
<evidence type="ECO:0000259" key="16">
    <source>
        <dbReference type="Pfam" id="PF17039"/>
    </source>
</evidence>
<reference evidence="17 18" key="1">
    <citation type="submission" date="2016-03" db="EMBL/GenBank/DDBJ databases">
        <title>EvidentialGene: Evidence-directed Construction of Genes on Genomes.</title>
        <authorList>
            <person name="Gilbert D.G."/>
            <person name="Choi J.-H."/>
            <person name="Mockaitis K."/>
            <person name="Colbourne J."/>
            <person name="Pfrender M."/>
        </authorList>
    </citation>
    <scope>NUCLEOTIDE SEQUENCE [LARGE SCALE GENOMIC DNA]</scope>
    <source>
        <strain evidence="17 18">Xinb3</strain>
        <tissue evidence="17">Complete organism</tissue>
    </source>
</reference>
<comment type="subcellular location">
    <subcellularLocation>
        <location evidence="1 13">Golgi apparatus</location>
        <location evidence="1 13">Golgi stack membrane</location>
        <topology evidence="1 13">Single-pass type II membrane protein</topology>
    </subcellularLocation>
</comment>
<comment type="similarity">
    <text evidence="4 13">Belongs to the glycosyltransferase 10 family.</text>
</comment>
<dbReference type="GO" id="GO:0008417">
    <property type="term" value="F:fucosyltransferase activity"/>
    <property type="evidence" value="ECO:0007669"/>
    <property type="project" value="InterPro"/>
</dbReference>
<sequence length="873" mass="100546">MPHPRTFRFSTLTHGVLPALFVFMFFTGVTLLASLMSTMFQDIQTRNACEQQRSDEFKKLVREREMLQSNLNGCRTSKKSASLLMETAKYLREENKKLLTKVKRCELDSGQDAKQGVASHTTSLDDQSNLHNNERKVIVNEAFFQYMATYLQDTPYPGVENYTQYAVVRLNLAPLTNVEPLIPEFGPVLNDVLSFQYTTSVPSCPAATTSVGRPTVFIAVISAIFNFHRRTTIRRTWKSHVQAVHRNGPLAIAGFAFILGLSEDDGTQRQIEEESKLYADIIQIRMSDFYRNLPLKIAGLLNWLRSYCAGEITFLLKVDDDVYVNVHNLVHFVRSYRHSYMTVFGSGSPIKGYAQREDKWQISYAEWPWNEYPPYILGAISLTSGSSIHPLLAACQTTPMLPFEDVYFFGLCAEKAGIKTRYSIYPTGPLRQDTNQIPTTCELKAMIAWRVHNEDGTKWRSMMESSHQAVDDFYTNTTQCVMNGTRKPVDHIEPVIESNDVKTSERETDRRKVNKLILFWTQYFGTRGYEFKLGQEGFAEAGCPIRNCLLTTDRTLFNVSDAVIFHVNDFDERDLPDPRHRRPHQRFIFYNYETMVEFEDYPMFTQTKHFFNWTMTYRRDSDIYDVRPYGSLRRRTDAHLPPSNMPIRLTTDTLPPDPASLMTPSFNRSRNHPILAKKTKMVAWFVSRCHSDSLREEYFELVGQHVPIDMYGGCGPLKCMPSRSEKCDKLLDSYKFYVAAENAICADYVSEKFYRALASDIVPIVYGGADYSAYAPPTSYIDVADFVSPKALADYLKLLHENDGLYLKYFDWKKDYKVVSRPADGWCELCEKLNDPNQLPKVYKDLTDWWFHKDIPCLSGYDFLTAGILQNDE</sequence>
<dbReference type="FunFam" id="3.40.50.11660:FF:000012">
    <property type="entry name" value="Uncharacterized protein"/>
    <property type="match status" value="1"/>
</dbReference>
<gene>
    <name evidence="17" type="ORF">APZ42_022803</name>
</gene>
<evidence type="ECO:0000256" key="2">
    <source>
        <dbReference type="ARBA" id="ARBA00004922"/>
    </source>
</evidence>
<protein>
    <recommendedName>
        <fullName evidence="13">Fucosyltransferase</fullName>
        <ecNumber evidence="13">2.4.1.-</ecNumber>
    </recommendedName>
</protein>
<dbReference type="Proteomes" id="UP000076858">
    <property type="component" value="Unassembled WGS sequence"/>
</dbReference>
<dbReference type="OrthoDB" id="2139606at2759"/>
<keyword evidence="12" id="KW-0325">Glycoprotein</keyword>
<comment type="caution">
    <text evidence="17">The sequence shown here is derived from an EMBL/GenBank/DDBJ whole genome shotgun (WGS) entry which is preliminary data.</text>
</comment>
<dbReference type="AlphaFoldDB" id="A0A164VUN8"/>
<keyword evidence="10 13" id="KW-0333">Golgi apparatus</keyword>
<keyword evidence="8" id="KW-0735">Signal-anchor</keyword>
<dbReference type="PANTHER" id="PTHR48438:SF1">
    <property type="entry name" value="ALPHA-(1,3)-FUCOSYLTRANSFERASE C-RELATED"/>
    <property type="match status" value="1"/>
</dbReference>
<evidence type="ECO:0000313" key="17">
    <source>
        <dbReference type="EMBL" id="KZS12674.1"/>
    </source>
</evidence>
<evidence type="ECO:0000256" key="10">
    <source>
        <dbReference type="ARBA" id="ARBA00023034"/>
    </source>
</evidence>
<dbReference type="InterPro" id="IPR002659">
    <property type="entry name" value="Glyco_trans_31"/>
</dbReference>
<evidence type="ECO:0000256" key="14">
    <source>
        <dbReference type="SAM" id="MobiDB-lite"/>
    </source>
</evidence>
<comment type="pathway">
    <text evidence="2">Protein modification; protein glycosylation.</text>
</comment>
<dbReference type="UniPathway" id="UPA00378"/>
<evidence type="ECO:0000256" key="8">
    <source>
        <dbReference type="ARBA" id="ARBA00022968"/>
    </source>
</evidence>
<evidence type="ECO:0000256" key="4">
    <source>
        <dbReference type="ARBA" id="ARBA00008919"/>
    </source>
</evidence>
<dbReference type="InterPro" id="IPR001503">
    <property type="entry name" value="Glyco_trans_10"/>
</dbReference>
<accession>A0A164VUN8</accession>
<evidence type="ECO:0000256" key="3">
    <source>
        <dbReference type="ARBA" id="ARBA00008661"/>
    </source>
</evidence>
<dbReference type="Gene3D" id="3.90.550.50">
    <property type="match status" value="1"/>
</dbReference>
<keyword evidence="11 13" id="KW-0472">Membrane</keyword>
<dbReference type="InterPro" id="IPR055270">
    <property type="entry name" value="Glyco_tran_10_C"/>
</dbReference>
<keyword evidence="9 13" id="KW-1133">Transmembrane helix</keyword>
<organism evidence="17 18">
    <name type="scientific">Daphnia magna</name>
    <dbReference type="NCBI Taxonomy" id="35525"/>
    <lineage>
        <taxon>Eukaryota</taxon>
        <taxon>Metazoa</taxon>
        <taxon>Ecdysozoa</taxon>
        <taxon>Arthropoda</taxon>
        <taxon>Crustacea</taxon>
        <taxon>Branchiopoda</taxon>
        <taxon>Diplostraca</taxon>
        <taxon>Cladocera</taxon>
        <taxon>Anomopoda</taxon>
        <taxon>Daphniidae</taxon>
        <taxon>Daphnia</taxon>
    </lineage>
</organism>